<accession>V6S0N8</accession>
<dbReference type="RefSeq" id="WP_023575010.1">
    <property type="nucleotide sequence ID" value="NZ_AVCS01000032.1"/>
</dbReference>
<protein>
    <recommendedName>
        <fullName evidence="1">DUF6438 domain-containing protein</fullName>
    </recommendedName>
</protein>
<evidence type="ECO:0000313" key="3">
    <source>
        <dbReference type="Proteomes" id="UP000030149"/>
    </source>
</evidence>
<dbReference type="EMBL" id="JRLZ01000021">
    <property type="protein sequence ID" value="KGO93127.1"/>
    <property type="molecule type" value="Genomic_DNA"/>
</dbReference>
<reference evidence="2 3" key="2">
    <citation type="journal article" date="2015" name="Stand. Genomic Sci.">
        <title>High quality draft genomic sequence of Flavobacterium enshiense DK69(T) and comparison among Flavobacterium genomes.</title>
        <authorList>
            <person name="Zeng Z."/>
            <person name="Chen C."/>
            <person name="Du H."/>
            <person name="Wang G."/>
            <person name="Li M."/>
        </authorList>
    </citation>
    <scope>NUCLEOTIDE SEQUENCE [LARGE SCALE GENOMIC DNA]</scope>
    <source>
        <strain evidence="2 3">DK69</strain>
    </source>
</reference>
<dbReference type="PATRIC" id="fig|1107311.3.peg.3022"/>
<dbReference type="STRING" id="1107311.Q767_15230"/>
<keyword evidence="3" id="KW-1185">Reference proteome</keyword>
<comment type="caution">
    <text evidence="2">The sequence shown here is derived from an EMBL/GenBank/DDBJ whole genome shotgun (WGS) entry which is preliminary data.</text>
</comment>
<reference evidence="3" key="1">
    <citation type="submission" date="2013-09" db="EMBL/GenBank/DDBJ databases">
        <authorList>
            <person name="Zeng Z."/>
            <person name="Chen C."/>
        </authorList>
    </citation>
    <scope>NUCLEOTIDE SEQUENCE [LARGE SCALE GENOMIC DNA]</scope>
    <source>
        <strain evidence="3">DK69</strain>
    </source>
</reference>
<dbReference type="Pfam" id="PF20033">
    <property type="entry name" value="DUF6438"/>
    <property type="match status" value="1"/>
</dbReference>
<evidence type="ECO:0000313" key="2">
    <source>
        <dbReference type="EMBL" id="KGO93127.1"/>
    </source>
</evidence>
<proteinExistence type="predicted"/>
<gene>
    <name evidence="2" type="ORF">Q767_15230</name>
</gene>
<dbReference type="AlphaFoldDB" id="V6S0N8"/>
<name>V6S0N8_9FLAO</name>
<organism evidence="2 3">
    <name type="scientific">Flavobacterium enshiense DK69</name>
    <dbReference type="NCBI Taxonomy" id="1107311"/>
    <lineage>
        <taxon>Bacteria</taxon>
        <taxon>Pseudomonadati</taxon>
        <taxon>Bacteroidota</taxon>
        <taxon>Flavobacteriia</taxon>
        <taxon>Flavobacteriales</taxon>
        <taxon>Flavobacteriaceae</taxon>
        <taxon>Flavobacterium</taxon>
    </lineage>
</organism>
<evidence type="ECO:0000259" key="1">
    <source>
        <dbReference type="Pfam" id="PF20033"/>
    </source>
</evidence>
<sequence length="169" mass="19662">MRKAILLIIITQFLANCSSGKINSRFEKMIFHTSKCFGTCPEYHLELNQNKKIKLYIEKAYQNYKIDSTRIGFYRGKLDKETYNEFLSILEKIDLEKSGTKAPPVEPNTITLSEGSQLTLILYIDNKRKPMRYIYPAGLMQDLMAFLYKISKDKSLTKVNEKLEIESLN</sequence>
<dbReference type="Proteomes" id="UP000030149">
    <property type="component" value="Unassembled WGS sequence"/>
</dbReference>
<dbReference type="InterPro" id="IPR045497">
    <property type="entry name" value="DUF6438"/>
</dbReference>
<feature type="domain" description="DUF6438" evidence="1">
    <location>
        <begin position="28"/>
        <end position="135"/>
    </location>
</feature>
<dbReference type="OrthoDB" id="7172369at2"/>